<evidence type="ECO:0000313" key="1">
    <source>
        <dbReference type="EMBL" id="RLN00800.1"/>
    </source>
</evidence>
<organism evidence="1 2">
    <name type="scientific">Panicum miliaceum</name>
    <name type="common">Proso millet</name>
    <name type="synonym">Broomcorn millet</name>
    <dbReference type="NCBI Taxonomy" id="4540"/>
    <lineage>
        <taxon>Eukaryota</taxon>
        <taxon>Viridiplantae</taxon>
        <taxon>Streptophyta</taxon>
        <taxon>Embryophyta</taxon>
        <taxon>Tracheophyta</taxon>
        <taxon>Spermatophyta</taxon>
        <taxon>Magnoliopsida</taxon>
        <taxon>Liliopsida</taxon>
        <taxon>Poales</taxon>
        <taxon>Poaceae</taxon>
        <taxon>PACMAD clade</taxon>
        <taxon>Panicoideae</taxon>
        <taxon>Panicodae</taxon>
        <taxon>Paniceae</taxon>
        <taxon>Panicinae</taxon>
        <taxon>Panicum</taxon>
        <taxon>Panicum sect. Panicum</taxon>
    </lineage>
</organism>
<protein>
    <submittedName>
        <fullName evidence="1">Uncharacterized protein</fullName>
    </submittedName>
</protein>
<proteinExistence type="predicted"/>
<dbReference type="AlphaFoldDB" id="A0A3L6RDD3"/>
<gene>
    <name evidence="1" type="ORF">C2845_PM06G26210</name>
</gene>
<keyword evidence="2" id="KW-1185">Reference proteome</keyword>
<reference evidence="2" key="1">
    <citation type="journal article" date="2019" name="Nat. Commun.">
        <title>The genome of broomcorn millet.</title>
        <authorList>
            <person name="Zou C."/>
            <person name="Miki D."/>
            <person name="Li D."/>
            <person name="Tang Q."/>
            <person name="Xiao L."/>
            <person name="Rajput S."/>
            <person name="Deng P."/>
            <person name="Jia W."/>
            <person name="Huang R."/>
            <person name="Zhang M."/>
            <person name="Sun Y."/>
            <person name="Hu J."/>
            <person name="Fu X."/>
            <person name="Schnable P.S."/>
            <person name="Li F."/>
            <person name="Zhang H."/>
            <person name="Feng B."/>
            <person name="Zhu X."/>
            <person name="Liu R."/>
            <person name="Schnable J.C."/>
            <person name="Zhu J.-K."/>
            <person name="Zhang H."/>
        </authorList>
    </citation>
    <scope>NUCLEOTIDE SEQUENCE [LARGE SCALE GENOMIC DNA]</scope>
</reference>
<sequence>MMDYKEEQEQHIEEQAEDMEMDNDDALYLDCEMTAIGKPTPSSIVHGKFAPQCNDIQNLTLRLLHKWLALTLYPRVDIRTVRNDELIILYAMVNKIKISPVKSMIKQWLTNFKMTGPIECTSVITRIASSMGILEGNAIPFIEDDHVFIDGLFDLWSHTQGRPE</sequence>
<dbReference type="Proteomes" id="UP000275267">
    <property type="component" value="Unassembled WGS sequence"/>
</dbReference>
<evidence type="ECO:0000313" key="2">
    <source>
        <dbReference type="Proteomes" id="UP000275267"/>
    </source>
</evidence>
<dbReference type="EMBL" id="PQIB02000009">
    <property type="protein sequence ID" value="RLN00800.1"/>
    <property type="molecule type" value="Genomic_DNA"/>
</dbReference>
<accession>A0A3L6RDD3</accession>
<comment type="caution">
    <text evidence="1">The sequence shown here is derived from an EMBL/GenBank/DDBJ whole genome shotgun (WGS) entry which is preliminary data.</text>
</comment>
<name>A0A3L6RDD3_PANMI</name>